<accession>A0A0E9S8V8</accession>
<dbReference type="EMBL" id="GBXM01070763">
    <property type="protein sequence ID" value="JAH37814.1"/>
    <property type="molecule type" value="Transcribed_RNA"/>
</dbReference>
<organism evidence="1">
    <name type="scientific">Anguilla anguilla</name>
    <name type="common">European freshwater eel</name>
    <name type="synonym">Muraena anguilla</name>
    <dbReference type="NCBI Taxonomy" id="7936"/>
    <lineage>
        <taxon>Eukaryota</taxon>
        <taxon>Metazoa</taxon>
        <taxon>Chordata</taxon>
        <taxon>Craniata</taxon>
        <taxon>Vertebrata</taxon>
        <taxon>Euteleostomi</taxon>
        <taxon>Actinopterygii</taxon>
        <taxon>Neopterygii</taxon>
        <taxon>Teleostei</taxon>
        <taxon>Anguilliformes</taxon>
        <taxon>Anguillidae</taxon>
        <taxon>Anguilla</taxon>
    </lineage>
</organism>
<name>A0A0E9S8V8_ANGAN</name>
<protein>
    <submittedName>
        <fullName evidence="1">Uncharacterized protein</fullName>
    </submittedName>
</protein>
<sequence>MNSDLLLMVLTADLFVRQMNNSARGV</sequence>
<evidence type="ECO:0000313" key="1">
    <source>
        <dbReference type="EMBL" id="JAH37814.1"/>
    </source>
</evidence>
<dbReference type="AlphaFoldDB" id="A0A0E9S8V8"/>
<reference evidence="1" key="2">
    <citation type="journal article" date="2015" name="Fish Shellfish Immunol.">
        <title>Early steps in the European eel (Anguilla anguilla)-Vibrio vulnificus interaction in the gills: Role of the RtxA13 toxin.</title>
        <authorList>
            <person name="Callol A."/>
            <person name="Pajuelo D."/>
            <person name="Ebbesson L."/>
            <person name="Teles M."/>
            <person name="MacKenzie S."/>
            <person name="Amaro C."/>
        </authorList>
    </citation>
    <scope>NUCLEOTIDE SEQUENCE</scope>
</reference>
<reference evidence="1" key="1">
    <citation type="submission" date="2014-11" db="EMBL/GenBank/DDBJ databases">
        <authorList>
            <person name="Amaro Gonzalez C."/>
        </authorList>
    </citation>
    <scope>NUCLEOTIDE SEQUENCE</scope>
</reference>
<dbReference type="EMBL" id="GBXM01103406">
    <property type="protein sequence ID" value="JAH05171.1"/>
    <property type="molecule type" value="Transcribed_RNA"/>
</dbReference>
<proteinExistence type="predicted"/>